<evidence type="ECO:0000256" key="1">
    <source>
        <dbReference type="ARBA" id="ARBA00001974"/>
    </source>
</evidence>
<dbReference type="GO" id="GO:0071949">
    <property type="term" value="F:FAD binding"/>
    <property type="evidence" value="ECO:0007669"/>
    <property type="project" value="InterPro"/>
</dbReference>
<dbReference type="Gene3D" id="3.50.50.60">
    <property type="entry name" value="FAD/NAD(P)-binding domain"/>
    <property type="match status" value="1"/>
</dbReference>
<evidence type="ECO:0000256" key="4">
    <source>
        <dbReference type="ARBA" id="ARBA00023002"/>
    </source>
</evidence>
<comment type="cofactor">
    <cofactor evidence="1">
        <name>FAD</name>
        <dbReference type="ChEBI" id="CHEBI:57692"/>
    </cofactor>
</comment>
<evidence type="ECO:0000313" key="7">
    <source>
        <dbReference type="Proteomes" id="UP000095751"/>
    </source>
</evidence>
<feature type="domain" description="FAD-binding" evidence="5">
    <location>
        <begin position="145"/>
        <end position="198"/>
    </location>
</feature>
<dbReference type="KEGG" id="fcy:FRACYDRAFT_268715"/>
<dbReference type="AlphaFoldDB" id="A0A1E7FH55"/>
<keyword evidence="2" id="KW-0285">Flavoprotein</keyword>
<dbReference type="GO" id="GO:0016491">
    <property type="term" value="F:oxidoreductase activity"/>
    <property type="evidence" value="ECO:0007669"/>
    <property type="project" value="UniProtKB-KW"/>
</dbReference>
<evidence type="ECO:0000259" key="5">
    <source>
        <dbReference type="Pfam" id="PF01494"/>
    </source>
</evidence>
<dbReference type="SUPFAM" id="SSF51905">
    <property type="entry name" value="FAD/NAD(P)-binding domain"/>
    <property type="match status" value="1"/>
</dbReference>
<dbReference type="PRINTS" id="PR00420">
    <property type="entry name" value="RNGMNOXGNASE"/>
</dbReference>
<evidence type="ECO:0000256" key="3">
    <source>
        <dbReference type="ARBA" id="ARBA00022827"/>
    </source>
</evidence>
<dbReference type="Pfam" id="PF01494">
    <property type="entry name" value="FAD_binding_3"/>
    <property type="match status" value="1"/>
</dbReference>
<dbReference type="PANTHER" id="PTHR46496">
    <property type="match status" value="1"/>
</dbReference>
<keyword evidence="3" id="KW-0274">FAD</keyword>
<dbReference type="PANTHER" id="PTHR46496:SF1">
    <property type="entry name" value="ZEAXANTHIN EPOXIDASE, CHLOROPLASTIC"/>
    <property type="match status" value="1"/>
</dbReference>
<dbReference type="Proteomes" id="UP000095751">
    <property type="component" value="Unassembled WGS sequence"/>
</dbReference>
<protein>
    <recommendedName>
        <fullName evidence="5">FAD-binding domain-containing protein</fullName>
    </recommendedName>
</protein>
<dbReference type="InParanoid" id="A0A1E7FH55"/>
<proteinExistence type="predicted"/>
<sequence>MVTCPSSAVHMTMNYVPKIWKPNGMYIIKPSNDECKFYIIASPLPDNCGVSISMIYYDETLEKYPWLVPPIDTKPTKINGEDWINDSSSPVVEGVKNIDSTSTKLADHLKQLFEKELPALYAVLDGSVFDSAVVKRRVTWLQMEAEEGEEVTYSTEDGCISLIGDAAHAMTPSMGEGGNTALESAVKLVDAVVSTMKEKDETSCTTSTMSLAFMRYGSSRPKDCISLQKLSASRNVLKK</sequence>
<dbReference type="OrthoDB" id="655030at2759"/>
<keyword evidence="4" id="KW-0560">Oxidoreductase</keyword>
<keyword evidence="7" id="KW-1185">Reference proteome</keyword>
<evidence type="ECO:0000313" key="6">
    <source>
        <dbReference type="EMBL" id="OEU17500.1"/>
    </source>
</evidence>
<name>A0A1E7FH55_9STRA</name>
<evidence type="ECO:0000256" key="2">
    <source>
        <dbReference type="ARBA" id="ARBA00022630"/>
    </source>
</evidence>
<organism evidence="6 7">
    <name type="scientific">Fragilariopsis cylindrus CCMP1102</name>
    <dbReference type="NCBI Taxonomy" id="635003"/>
    <lineage>
        <taxon>Eukaryota</taxon>
        <taxon>Sar</taxon>
        <taxon>Stramenopiles</taxon>
        <taxon>Ochrophyta</taxon>
        <taxon>Bacillariophyta</taxon>
        <taxon>Bacillariophyceae</taxon>
        <taxon>Bacillariophycidae</taxon>
        <taxon>Bacillariales</taxon>
        <taxon>Bacillariaceae</taxon>
        <taxon>Fragilariopsis</taxon>
    </lineage>
</organism>
<gene>
    <name evidence="6" type="ORF">FRACYDRAFT_268715</name>
</gene>
<dbReference type="EMBL" id="KV784357">
    <property type="protein sequence ID" value="OEU17500.1"/>
    <property type="molecule type" value="Genomic_DNA"/>
</dbReference>
<reference evidence="6 7" key="1">
    <citation type="submission" date="2016-09" db="EMBL/GenBank/DDBJ databases">
        <title>Extensive genetic diversity and differential bi-allelic expression allows diatom success in the polar Southern Ocean.</title>
        <authorList>
            <consortium name="DOE Joint Genome Institute"/>
            <person name="Mock T."/>
            <person name="Otillar R.P."/>
            <person name="Strauss J."/>
            <person name="Dupont C."/>
            <person name="Frickenhaus S."/>
            <person name="Maumus F."/>
            <person name="Mcmullan M."/>
            <person name="Sanges R."/>
            <person name="Schmutz J."/>
            <person name="Toseland A."/>
            <person name="Valas R."/>
            <person name="Veluchamy A."/>
            <person name="Ward B.J."/>
            <person name="Allen A."/>
            <person name="Barry K."/>
            <person name="Falciatore A."/>
            <person name="Ferrante M."/>
            <person name="Fortunato A.E."/>
            <person name="Gloeckner G."/>
            <person name="Gruber A."/>
            <person name="Hipkin R."/>
            <person name="Janech M."/>
            <person name="Kroth P."/>
            <person name="Leese F."/>
            <person name="Lindquist E."/>
            <person name="Lyon B.R."/>
            <person name="Martin J."/>
            <person name="Mayer C."/>
            <person name="Parker M."/>
            <person name="Quesneville H."/>
            <person name="Raymond J."/>
            <person name="Uhlig C."/>
            <person name="Valentin K.U."/>
            <person name="Worden A.Z."/>
            <person name="Armbrust E.V."/>
            <person name="Bowler C."/>
            <person name="Green B."/>
            <person name="Moulton V."/>
            <person name="Van Oosterhout C."/>
            <person name="Grigoriev I."/>
        </authorList>
    </citation>
    <scope>NUCLEOTIDE SEQUENCE [LARGE SCALE GENOMIC DNA]</scope>
    <source>
        <strain evidence="6 7">CCMP1102</strain>
    </source>
</reference>
<dbReference type="InterPro" id="IPR036188">
    <property type="entry name" value="FAD/NAD-bd_sf"/>
</dbReference>
<accession>A0A1E7FH55</accession>
<dbReference type="InterPro" id="IPR002938">
    <property type="entry name" value="FAD-bd"/>
</dbReference>